<dbReference type="Proteomes" id="UP000598297">
    <property type="component" value="Unassembled WGS sequence"/>
</dbReference>
<organism evidence="2 3">
    <name type="scientific">Streptomyces boluensis</name>
    <dbReference type="NCBI Taxonomy" id="1775135"/>
    <lineage>
        <taxon>Bacteria</taxon>
        <taxon>Bacillati</taxon>
        <taxon>Actinomycetota</taxon>
        <taxon>Actinomycetes</taxon>
        <taxon>Kitasatosporales</taxon>
        <taxon>Streptomycetaceae</taxon>
        <taxon>Streptomyces</taxon>
    </lineage>
</organism>
<keyword evidence="1" id="KW-1133">Transmembrane helix</keyword>
<protein>
    <submittedName>
        <fullName evidence="2">Uncharacterized protein</fullName>
    </submittedName>
</protein>
<dbReference type="AlphaFoldDB" id="A0A964XLJ0"/>
<evidence type="ECO:0000313" key="3">
    <source>
        <dbReference type="Proteomes" id="UP000598297"/>
    </source>
</evidence>
<accession>A0A964XLJ0</accession>
<dbReference type="EMBL" id="JAAAHS010000146">
    <property type="protein sequence ID" value="NBE53514.1"/>
    <property type="molecule type" value="Genomic_DNA"/>
</dbReference>
<keyword evidence="1" id="KW-0472">Membrane</keyword>
<evidence type="ECO:0000256" key="1">
    <source>
        <dbReference type="SAM" id="Phobius"/>
    </source>
</evidence>
<dbReference type="RefSeq" id="WP_161699485.1">
    <property type="nucleotide sequence ID" value="NZ_JAAAHS010000146.1"/>
</dbReference>
<keyword evidence="3" id="KW-1185">Reference proteome</keyword>
<evidence type="ECO:0000313" key="2">
    <source>
        <dbReference type="EMBL" id="NBE53514.1"/>
    </source>
</evidence>
<name>A0A964XLJ0_9ACTN</name>
<keyword evidence="1" id="KW-0812">Transmembrane</keyword>
<proteinExistence type="predicted"/>
<comment type="caution">
    <text evidence="2">The sequence shown here is derived from an EMBL/GenBank/DDBJ whole genome shotgun (WGS) entry which is preliminary data.</text>
</comment>
<sequence length="198" mass="21585">MTSPHGPAPHGPARDAAFILLPPAGKNRVPYPACSFVAVALIMYGSSWGNDAGVSIAFAGLGVMVCGGVAYVVEDFRRAARSTHMRVDATGVWLRNKSGMAVIPWHSLAAVGLHWAKKRGLPTYTLELCPAVAVDPGDHVLGPWVRDDEPFRPGLPRLRYRIALDKPTRSRVKIHAAVQRYAPHLWSGLTERERGYDT</sequence>
<feature type="transmembrane region" description="Helical" evidence="1">
    <location>
        <begin position="52"/>
        <end position="73"/>
    </location>
</feature>
<dbReference type="OrthoDB" id="4108300at2"/>
<reference evidence="2" key="1">
    <citation type="submission" date="2020-01" db="EMBL/GenBank/DDBJ databases">
        <title>Whole-genome analyses of novel actinobacteria.</title>
        <authorList>
            <person name="Sahin N."/>
        </authorList>
    </citation>
    <scope>NUCLEOTIDE SEQUENCE</scope>
    <source>
        <strain evidence="2">YC537</strain>
    </source>
</reference>
<gene>
    <name evidence="2" type="ORF">GUY60_19210</name>
</gene>